<proteinExistence type="predicted"/>
<keyword evidence="2" id="KW-1185">Reference proteome</keyword>
<organism evidence="1 2">
    <name type="scientific">Eumeta variegata</name>
    <name type="common">Bagworm moth</name>
    <name type="synonym">Eumeta japonica</name>
    <dbReference type="NCBI Taxonomy" id="151549"/>
    <lineage>
        <taxon>Eukaryota</taxon>
        <taxon>Metazoa</taxon>
        <taxon>Ecdysozoa</taxon>
        <taxon>Arthropoda</taxon>
        <taxon>Hexapoda</taxon>
        <taxon>Insecta</taxon>
        <taxon>Pterygota</taxon>
        <taxon>Neoptera</taxon>
        <taxon>Endopterygota</taxon>
        <taxon>Lepidoptera</taxon>
        <taxon>Glossata</taxon>
        <taxon>Ditrysia</taxon>
        <taxon>Tineoidea</taxon>
        <taxon>Psychidae</taxon>
        <taxon>Oiketicinae</taxon>
        <taxon>Eumeta</taxon>
    </lineage>
</organism>
<evidence type="ECO:0000313" key="1">
    <source>
        <dbReference type="EMBL" id="GBP65513.1"/>
    </source>
</evidence>
<gene>
    <name evidence="1" type="ORF">EVAR_98134_1</name>
</gene>
<comment type="caution">
    <text evidence="1">The sequence shown here is derived from an EMBL/GenBank/DDBJ whole genome shotgun (WGS) entry which is preliminary data.</text>
</comment>
<dbReference type="Proteomes" id="UP000299102">
    <property type="component" value="Unassembled WGS sequence"/>
</dbReference>
<protein>
    <submittedName>
        <fullName evidence="1">Uncharacterized protein</fullName>
    </submittedName>
</protein>
<dbReference type="AlphaFoldDB" id="A0A4C1XR38"/>
<sequence length="189" mass="20145">MLDVGCGLEAKVDIRMPQPKVYRRELTASTVTLRIVSESTGGHFLTIILLFSHFPFLPPSPYSPIHHPISSSIRNPISTQEADIALATPLELRVHMGGDDQPLSDGLPAQTCRVGQQRSDAGAGHSGAAAYTDKRWPAEGHLTDLGTMQLRLLYGLITFSLSAGQRAGPAAAAGRALAPLQLADFGKPL</sequence>
<dbReference type="EMBL" id="BGZK01000931">
    <property type="protein sequence ID" value="GBP65513.1"/>
    <property type="molecule type" value="Genomic_DNA"/>
</dbReference>
<name>A0A4C1XR38_EUMVA</name>
<accession>A0A4C1XR38</accession>
<evidence type="ECO:0000313" key="2">
    <source>
        <dbReference type="Proteomes" id="UP000299102"/>
    </source>
</evidence>
<reference evidence="1 2" key="1">
    <citation type="journal article" date="2019" name="Commun. Biol.">
        <title>The bagworm genome reveals a unique fibroin gene that provides high tensile strength.</title>
        <authorList>
            <person name="Kono N."/>
            <person name="Nakamura H."/>
            <person name="Ohtoshi R."/>
            <person name="Tomita M."/>
            <person name="Numata K."/>
            <person name="Arakawa K."/>
        </authorList>
    </citation>
    <scope>NUCLEOTIDE SEQUENCE [LARGE SCALE GENOMIC DNA]</scope>
</reference>